<dbReference type="Gene3D" id="2.60.120.10">
    <property type="entry name" value="Jelly Rolls"/>
    <property type="match status" value="1"/>
</dbReference>
<dbReference type="InterPro" id="IPR014710">
    <property type="entry name" value="RmlC-like_jellyroll"/>
</dbReference>
<sequence>MRTILQSIKDSYCINNKSLKKLSDKLLPVEIKKKTILVSPEKINNNLYFIERGVARSFTIMDGKEITSWFSKEGDLIYSTNSFYGKRQGYESEMVQVLEDSLFYYISISEIHDLCLYDIDISNWLRVLHQDAFVDLERRLISRLYLSAEERYNDFFLNNKDLFNRVNLGHIASYLGMSHVTLCALRK</sequence>
<dbReference type="SUPFAM" id="SSF51206">
    <property type="entry name" value="cAMP-binding domain-like"/>
    <property type="match status" value="1"/>
</dbReference>
<comment type="caution">
    <text evidence="1">The sequence shown here is derived from an EMBL/GenBank/DDBJ whole genome shotgun (WGS) entry which is preliminary data.</text>
</comment>
<dbReference type="EMBL" id="ACHA02000005">
    <property type="protein sequence ID" value="EFK58664.1"/>
    <property type="molecule type" value="Genomic_DNA"/>
</dbReference>
<dbReference type="AlphaFoldDB" id="D7VK62"/>
<dbReference type="InterPro" id="IPR018490">
    <property type="entry name" value="cNMP-bd_dom_sf"/>
</dbReference>
<dbReference type="Proteomes" id="UP000006258">
    <property type="component" value="Unassembled WGS sequence"/>
</dbReference>
<dbReference type="eggNOG" id="COG0664">
    <property type="taxonomic scope" value="Bacteria"/>
</dbReference>
<accession>D7VK62</accession>
<organism evidence="1 2">
    <name type="scientific">Sphingobacterium spiritivorum ATCC 33861</name>
    <dbReference type="NCBI Taxonomy" id="525373"/>
    <lineage>
        <taxon>Bacteria</taxon>
        <taxon>Pseudomonadati</taxon>
        <taxon>Bacteroidota</taxon>
        <taxon>Sphingobacteriia</taxon>
        <taxon>Sphingobacteriales</taxon>
        <taxon>Sphingobacteriaceae</taxon>
        <taxon>Sphingobacterium</taxon>
    </lineage>
</organism>
<proteinExistence type="predicted"/>
<protein>
    <submittedName>
        <fullName evidence="1">Cyclic nucleotide-binding domain protein</fullName>
    </submittedName>
</protein>
<keyword evidence="2" id="KW-1185">Reference proteome</keyword>
<dbReference type="STRING" id="525373.HMPREF0766_11381"/>
<name>D7VK62_SPHSI</name>
<dbReference type="HOGENOM" id="CLU_075053_9_3_10"/>
<gene>
    <name evidence="1" type="ORF">HMPREF0766_11381</name>
</gene>
<evidence type="ECO:0000313" key="2">
    <source>
        <dbReference type="Proteomes" id="UP000006258"/>
    </source>
</evidence>
<reference evidence="1" key="1">
    <citation type="submission" date="2010-07" db="EMBL/GenBank/DDBJ databases">
        <authorList>
            <person name="Muzny D."/>
            <person name="Qin X."/>
            <person name="Buhay C."/>
            <person name="Dugan-Rocha S."/>
            <person name="Ding Y."/>
            <person name="Chen G."/>
            <person name="Hawes A."/>
            <person name="Holder M."/>
            <person name="Jhangiani S."/>
            <person name="Johnson A."/>
            <person name="Khan Z."/>
            <person name="Li Z."/>
            <person name="Liu W."/>
            <person name="Liu X."/>
            <person name="Perez L."/>
            <person name="Shen H."/>
            <person name="Wang Q."/>
            <person name="Watt J."/>
            <person name="Xi L."/>
            <person name="Xin Y."/>
            <person name="Zhou J."/>
            <person name="Deng J."/>
            <person name="Jiang H."/>
            <person name="Liu Y."/>
            <person name="Qu J."/>
            <person name="Song X.-Z."/>
            <person name="Zhang L."/>
            <person name="Villasana D."/>
            <person name="Johnson A."/>
            <person name="Liu J."/>
            <person name="Liyanage D."/>
            <person name="Lorensuhewa L."/>
            <person name="Robinson T."/>
            <person name="Song A."/>
            <person name="Song B.-B."/>
            <person name="Dinh H."/>
            <person name="Thornton R."/>
            <person name="Coyle M."/>
            <person name="Francisco L."/>
            <person name="Jackson L."/>
            <person name="Javaid M."/>
            <person name="Korchina V."/>
            <person name="Kovar C."/>
            <person name="Mata R."/>
            <person name="Mathew T."/>
            <person name="Ngo R."/>
            <person name="Nguyen L."/>
            <person name="Nguyen N."/>
            <person name="Okwuonu G."/>
            <person name="Ongeri F."/>
            <person name="Pham C."/>
            <person name="Simmons D."/>
            <person name="Wilczek-Boney K."/>
            <person name="Hale W."/>
            <person name="Jakkamsetti A."/>
            <person name="Pham P."/>
            <person name="Ruth R."/>
            <person name="San Lucas F."/>
            <person name="Warren J."/>
            <person name="Zhang J."/>
            <person name="Zhao Z."/>
            <person name="Zhou C."/>
            <person name="Zhu D."/>
            <person name="Lee S."/>
            <person name="Bess C."/>
            <person name="Blankenburg K."/>
            <person name="Forbes L."/>
            <person name="Fu Q."/>
            <person name="Gubbala S."/>
            <person name="Hirani K."/>
            <person name="Jayaseelan J.C."/>
            <person name="Lara F."/>
            <person name="Munidasa M."/>
            <person name="Palculict T."/>
            <person name="Patil S."/>
            <person name="Pu L.-L."/>
            <person name="Saada N."/>
            <person name="Tang L."/>
            <person name="Weissenberger G."/>
            <person name="Zhu Y."/>
            <person name="Hemphill L."/>
            <person name="Shang Y."/>
            <person name="Youmans B."/>
            <person name="Ayvaz T."/>
            <person name="Ross M."/>
            <person name="Santibanez J."/>
            <person name="Aqrawi P."/>
            <person name="Gross S."/>
            <person name="Joshi V."/>
            <person name="Fowler G."/>
            <person name="Nazareth L."/>
            <person name="Reid J."/>
            <person name="Worley K."/>
            <person name="Petrosino J."/>
            <person name="Highlander S."/>
            <person name="Gibbs R."/>
        </authorList>
    </citation>
    <scope>NUCLEOTIDE SEQUENCE [LARGE SCALE GENOMIC DNA]</scope>
    <source>
        <strain evidence="1">ATCC 33861</strain>
    </source>
</reference>
<evidence type="ECO:0000313" key="1">
    <source>
        <dbReference type="EMBL" id="EFK58664.1"/>
    </source>
</evidence>